<dbReference type="SUPFAM" id="SSF46785">
    <property type="entry name" value="Winged helix' DNA-binding domain"/>
    <property type="match status" value="1"/>
</dbReference>
<dbReference type="Proteomes" id="UP000320653">
    <property type="component" value="Unassembled WGS sequence"/>
</dbReference>
<comment type="caution">
    <text evidence="1">The sequence shown here is derived from an EMBL/GenBank/DDBJ whole genome shotgun (WGS) entry which is preliminary data.</text>
</comment>
<sequence>MTTATIRIQRSDDDALKHAADGFVVAWKSGQAQEHVFSFSSPEQLFTVLSPKRWKLIETLQKLGPSTYRALATALSRDVKRVHEDTAVLIEWGLVEINEDGRIHVPYDVIKADFDLRSVA</sequence>
<evidence type="ECO:0000313" key="1">
    <source>
        <dbReference type="EMBL" id="TWF56829.1"/>
    </source>
</evidence>
<evidence type="ECO:0000313" key="2">
    <source>
        <dbReference type="Proteomes" id="UP000320653"/>
    </source>
</evidence>
<dbReference type="InterPro" id="IPR036390">
    <property type="entry name" value="WH_DNA-bd_sf"/>
</dbReference>
<dbReference type="Pfam" id="PF25212">
    <property type="entry name" value="HVO_A0114"/>
    <property type="match status" value="1"/>
</dbReference>
<dbReference type="OrthoDB" id="7471569at2"/>
<reference evidence="1 2" key="1">
    <citation type="submission" date="2019-06" db="EMBL/GenBank/DDBJ databases">
        <title>Sorghum-associated microbial communities from plants grown in Nebraska, USA.</title>
        <authorList>
            <person name="Schachtman D."/>
        </authorList>
    </citation>
    <scope>NUCLEOTIDE SEQUENCE [LARGE SCALE GENOMIC DNA]</scope>
    <source>
        <strain evidence="1 2">1225</strain>
    </source>
</reference>
<proteinExistence type="predicted"/>
<accession>A0A561R2J3</accession>
<dbReference type="AlphaFoldDB" id="A0A561R2J3"/>
<protein>
    <submittedName>
        <fullName evidence="1">Putative transcriptional regulator</fullName>
    </submittedName>
</protein>
<keyword evidence="2" id="KW-1185">Reference proteome</keyword>
<organism evidence="1 2">
    <name type="scientific">Neorhizobium alkalisoli</name>
    <dbReference type="NCBI Taxonomy" id="528178"/>
    <lineage>
        <taxon>Bacteria</taxon>
        <taxon>Pseudomonadati</taxon>
        <taxon>Pseudomonadota</taxon>
        <taxon>Alphaproteobacteria</taxon>
        <taxon>Hyphomicrobiales</taxon>
        <taxon>Rhizobiaceae</taxon>
        <taxon>Rhizobium/Agrobacterium group</taxon>
        <taxon>Neorhizobium</taxon>
    </lineage>
</organism>
<dbReference type="RefSeq" id="WP_145634757.1">
    <property type="nucleotide sequence ID" value="NZ_VIWP01000002.1"/>
</dbReference>
<gene>
    <name evidence="1" type="ORF">FHW37_102468</name>
</gene>
<dbReference type="EMBL" id="VIWP01000002">
    <property type="protein sequence ID" value="TWF56829.1"/>
    <property type="molecule type" value="Genomic_DNA"/>
</dbReference>
<name>A0A561R2J3_9HYPH</name>